<reference evidence="2 3" key="1">
    <citation type="journal article" date="2011" name="J. Bacteriol.">
        <title>Draft genome sequence of Sporolactobacillus inulinus strain CASD, an efficient D-lactic acid-producing bacterium with high-concentration lactate tolerance capability.</title>
        <authorList>
            <person name="Yu B."/>
            <person name="Su F."/>
            <person name="Wang L."/>
            <person name="Xu K."/>
            <person name="Zhao B."/>
            <person name="Xu P."/>
        </authorList>
    </citation>
    <scope>NUCLEOTIDE SEQUENCE [LARGE SCALE GENOMIC DNA]</scope>
    <source>
        <strain evidence="2 3">CASD</strain>
    </source>
</reference>
<dbReference type="InterPro" id="IPR016040">
    <property type="entry name" value="NAD(P)-bd_dom"/>
</dbReference>
<dbReference type="AlphaFoldDB" id="A0A0U1QMH4"/>
<dbReference type="InterPro" id="IPR036291">
    <property type="entry name" value="NAD(P)-bd_dom_sf"/>
</dbReference>
<organism evidence="2 3">
    <name type="scientific">Sporolactobacillus inulinus CASD</name>
    <dbReference type="NCBI Taxonomy" id="1069536"/>
    <lineage>
        <taxon>Bacteria</taxon>
        <taxon>Bacillati</taxon>
        <taxon>Bacillota</taxon>
        <taxon>Bacilli</taxon>
        <taxon>Bacillales</taxon>
        <taxon>Sporolactobacillaceae</taxon>
        <taxon>Sporolactobacillus</taxon>
    </lineage>
</organism>
<dbReference type="Gene3D" id="3.40.50.720">
    <property type="entry name" value="NAD(P)-binding Rossmann-like Domain"/>
    <property type="match status" value="1"/>
</dbReference>
<protein>
    <recommendedName>
        <fullName evidence="1">NAD(P)-binding domain-containing protein</fullName>
    </recommendedName>
</protein>
<feature type="domain" description="NAD(P)-binding" evidence="1">
    <location>
        <begin position="4"/>
        <end position="297"/>
    </location>
</feature>
<dbReference type="STRING" id="1069536.SINU_10405"/>
<dbReference type="EMBL" id="AFVQ02000140">
    <property type="protein sequence ID" value="KLI02009.1"/>
    <property type="molecule type" value="Genomic_DNA"/>
</dbReference>
<comment type="caution">
    <text evidence="2">The sequence shown here is derived from an EMBL/GenBank/DDBJ whole genome shotgun (WGS) entry which is preliminary data.</text>
</comment>
<keyword evidence="3" id="KW-1185">Reference proteome</keyword>
<dbReference type="PANTHER" id="PTHR43000">
    <property type="entry name" value="DTDP-D-GLUCOSE 4,6-DEHYDRATASE-RELATED"/>
    <property type="match status" value="1"/>
</dbReference>
<dbReference type="Pfam" id="PF16363">
    <property type="entry name" value="GDP_Man_Dehyd"/>
    <property type="match status" value="1"/>
</dbReference>
<sequence>MRILITGANGFVANHLVKQVINHDIYLTSHSDQTIIDDEQIFKMDVRDEDSIRKVLHAVNPDVIVHLAAQSNVPFAWKHPVETMEINAIGTTNLISSIIKLKLSTKLIVVGSSDEYGITAKTRQLLSESDPCLPQNPYAISKLAAEQLGIQLARKHHVNIVCLRPFNHFGSGQKKGFVVSDFCSQIAEIERGIQEPTIQVGDISTYRDFLPVDDVVNAYITAINKDIPNDIYNISSGKPIKIEKILEKLIGFSNKKITVVRDDRRYRPAEVKSFAGDYSKFNEATNWSPKYDIDECLLRTLNWWRNKV</sequence>
<name>A0A0U1QMH4_9BACL</name>
<dbReference type="Proteomes" id="UP000035553">
    <property type="component" value="Unassembled WGS sequence"/>
</dbReference>
<proteinExistence type="predicted"/>
<dbReference type="SUPFAM" id="SSF51735">
    <property type="entry name" value="NAD(P)-binding Rossmann-fold domains"/>
    <property type="match status" value="1"/>
</dbReference>
<evidence type="ECO:0000259" key="1">
    <source>
        <dbReference type="Pfam" id="PF16363"/>
    </source>
</evidence>
<gene>
    <name evidence="2" type="ORF">SINU_10405</name>
</gene>
<evidence type="ECO:0000313" key="2">
    <source>
        <dbReference type="EMBL" id="KLI02009.1"/>
    </source>
</evidence>
<dbReference type="OrthoDB" id="9779041at2"/>
<evidence type="ECO:0000313" key="3">
    <source>
        <dbReference type="Proteomes" id="UP000035553"/>
    </source>
</evidence>
<dbReference type="Gene3D" id="3.90.25.10">
    <property type="entry name" value="UDP-galactose 4-epimerase, domain 1"/>
    <property type="match status" value="1"/>
</dbReference>
<dbReference type="RefSeq" id="WP_010026730.1">
    <property type="nucleotide sequence ID" value="NZ_AFVQ02000140.1"/>
</dbReference>
<accession>A0A0U1QMH4</accession>